<reference evidence="1 2" key="1">
    <citation type="submission" date="2023-07" db="EMBL/GenBank/DDBJ databases">
        <title>Sorghum-associated microbial communities from plants grown in Nebraska, USA.</title>
        <authorList>
            <person name="Schachtman D."/>
        </authorList>
    </citation>
    <scope>NUCLEOTIDE SEQUENCE [LARGE SCALE GENOMIC DNA]</scope>
    <source>
        <strain evidence="1 2">CC258</strain>
    </source>
</reference>
<accession>A0ABU1NWE5</accession>
<dbReference type="PANTHER" id="PTHR20883">
    <property type="entry name" value="PHYTANOYL-COA DIOXYGENASE DOMAIN CONTAINING 1"/>
    <property type="match status" value="1"/>
</dbReference>
<dbReference type="Proteomes" id="UP001267290">
    <property type="component" value="Unassembled WGS sequence"/>
</dbReference>
<dbReference type="InterPro" id="IPR008775">
    <property type="entry name" value="Phytyl_CoA_dOase-like"/>
</dbReference>
<comment type="caution">
    <text evidence="1">The sequence shown here is derived from an EMBL/GenBank/DDBJ whole genome shotgun (WGS) entry which is preliminary data.</text>
</comment>
<evidence type="ECO:0000313" key="2">
    <source>
        <dbReference type="Proteomes" id="UP001267290"/>
    </source>
</evidence>
<organism evidence="1 2">
    <name type="scientific">Paenibacillus qinlingensis</name>
    <dbReference type="NCBI Taxonomy" id="1837343"/>
    <lineage>
        <taxon>Bacteria</taxon>
        <taxon>Bacillati</taxon>
        <taxon>Bacillota</taxon>
        <taxon>Bacilli</taxon>
        <taxon>Bacillales</taxon>
        <taxon>Paenibacillaceae</taxon>
        <taxon>Paenibacillus</taxon>
    </lineage>
</organism>
<protein>
    <submittedName>
        <fullName evidence="1">Ectoine hydroxylase-related dioxygenase (Phytanoyl-CoA dioxygenase family)</fullName>
    </submittedName>
</protein>
<dbReference type="PANTHER" id="PTHR20883:SF14">
    <property type="entry name" value="PHYTANOYL-COA DIOXYGENASE"/>
    <property type="match status" value="1"/>
</dbReference>
<evidence type="ECO:0000313" key="1">
    <source>
        <dbReference type="EMBL" id="MDR6551768.1"/>
    </source>
</evidence>
<sequence length="277" mass="31252">MVEQTIDIQALVQQFQTDGYVILRNVLSAEKVELLNSAVDRLISAEEESLSYNWYHSVARDKEFLSLIDEPTVTKLMANILGYNIQLHISHLTVRKPNPNDQKTGTASFIDWHQDGPSPHFPSIAGLTSLYYVKACYILSDMSQPNRGNTKIIPGSHNKAGYKPVQGDVNVPLDGEVQVCGKPGDVFIFGQNLWHAGAPNRSEHTRRQLFMGYSPIWMRPIDYHKASDELLEGANPIQRQLLGDISSNYFKYYVPEPSMVPVKQLLLAEDNDKSVYM</sequence>
<gene>
    <name evidence="1" type="ORF">J2736_002957</name>
</gene>
<keyword evidence="1" id="KW-0560">Oxidoreductase</keyword>
<keyword evidence="1" id="KW-0223">Dioxygenase</keyword>
<proteinExistence type="predicted"/>
<dbReference type="RefSeq" id="WP_310499330.1">
    <property type="nucleotide sequence ID" value="NZ_JAVDSB010000004.1"/>
</dbReference>
<dbReference type="GO" id="GO:0051213">
    <property type="term" value="F:dioxygenase activity"/>
    <property type="evidence" value="ECO:0007669"/>
    <property type="project" value="UniProtKB-KW"/>
</dbReference>
<dbReference type="Gene3D" id="2.60.120.620">
    <property type="entry name" value="q2cbj1_9rhob like domain"/>
    <property type="match status" value="1"/>
</dbReference>
<name>A0ABU1NWE5_9BACL</name>
<keyword evidence="2" id="KW-1185">Reference proteome</keyword>
<dbReference type="SUPFAM" id="SSF51197">
    <property type="entry name" value="Clavaminate synthase-like"/>
    <property type="match status" value="1"/>
</dbReference>
<dbReference type="EMBL" id="JAVDSB010000004">
    <property type="protein sequence ID" value="MDR6551768.1"/>
    <property type="molecule type" value="Genomic_DNA"/>
</dbReference>
<dbReference type="Pfam" id="PF05721">
    <property type="entry name" value="PhyH"/>
    <property type="match status" value="1"/>
</dbReference>